<evidence type="ECO:0000313" key="1">
    <source>
        <dbReference type="EMBL" id="BCJ44608.1"/>
    </source>
</evidence>
<dbReference type="InterPro" id="IPR009003">
    <property type="entry name" value="Peptidase_S1_PA"/>
</dbReference>
<accession>A0ABN6CHI5</accession>
<dbReference type="EMBL" id="AP023356">
    <property type="protein sequence ID" value="BCJ44608.1"/>
    <property type="molecule type" value="Genomic_DNA"/>
</dbReference>
<keyword evidence="2" id="KW-1185">Reference proteome</keyword>
<gene>
    <name evidence="1" type="ORF">Aiant_52650</name>
</gene>
<proteinExistence type="predicted"/>
<dbReference type="RefSeq" id="WP_268248698.1">
    <property type="nucleotide sequence ID" value="NZ_BMQZ01000002.1"/>
</dbReference>
<sequence>MSSTGSAVSLKLCLGRVVDTTDIPVGTCFQVADGYLVTAYHVLADVISDPVGSEVWIEPVVPGSERRIRASVLATDMKNDLALLHSAQNLAGSVSLLALSDAQMPGTEFSVAGYGIMPESDGDQQFNFLESRGIWEGLAERPDGLLLAAATASGVTQGMSGCPIVRDGDQAVIGVLTGRYNSIDGWNQNRVWIARVEMLESLLKPYANPPIDRSQGSNRAVRDSWLTETVLNRQSMQNDVFYAAPEWSTEWDRAGEALRSACILIVVAAAGMGATTFVENLLLQITPESTNITRLDPGDWSSPNVESIPRRARRGAVLDLKDPEHDRPSEQFIRSLGQIATEFHDIQSHLVITVQEEVWPGFSAKAVDKVRVIYLRSAPDPVELAKRYIEARAPEVTSMFEDNRVVSHLRGRNAVQTMTAVERVLHLYHEAGRFGDTGPHLDASDIAEALDDHSEELDVMFADRDYASASSSYTVHRSGNLKVLSPQDRCLILALACYRHVSLRKLEEGAEQLEYQLRGKKRPEEGKSEPFLTLAKPGLRGRLQAIQAEPTSGDLVALKREGLAEAVVKYVWDNYPKSRGPLTAWVIGSSEELKGQSADELLFSAIQRQQDVDIIKGTIGPQAQRHNKPEILSGVLSRALRNPHMQRRCERLIYDWAVQSDYQSVVVEVAKGMLHTDRCDIAVKRLQRVADYSTSPNVLEEVSATFRETVDDPQLSEWFLEKAETWFAKSPDSRATGLAFVAIAESDFRGYRWLLEKRDSEQNVDRMIGRIIAQPNLSRAVIHLIQKASMDSMLYLQVLERIGHAVRQNGALLSMFNLSAQLRQAGSEANRDPVADLAKILELDR</sequence>
<dbReference type="Proteomes" id="UP000676967">
    <property type="component" value="Chromosome"/>
</dbReference>
<name>A0ABN6CHI5_9ACTN</name>
<evidence type="ECO:0008006" key="3">
    <source>
        <dbReference type="Google" id="ProtNLM"/>
    </source>
</evidence>
<dbReference type="SUPFAM" id="SSF50494">
    <property type="entry name" value="Trypsin-like serine proteases"/>
    <property type="match status" value="1"/>
</dbReference>
<protein>
    <recommendedName>
        <fullName evidence="3">Trypsin-like peptidase domain-containing protein</fullName>
    </recommendedName>
</protein>
<reference evidence="1 2" key="1">
    <citation type="submission" date="2020-08" db="EMBL/GenBank/DDBJ databases">
        <title>Whole genome shotgun sequence of Actinoplanes ianthinogenes NBRC 13996.</title>
        <authorList>
            <person name="Komaki H."/>
            <person name="Tamura T."/>
        </authorList>
    </citation>
    <scope>NUCLEOTIDE SEQUENCE [LARGE SCALE GENOMIC DNA]</scope>
    <source>
        <strain evidence="1 2">NBRC 13996</strain>
    </source>
</reference>
<dbReference type="Gene3D" id="2.40.10.120">
    <property type="match status" value="1"/>
</dbReference>
<dbReference type="Pfam" id="PF13365">
    <property type="entry name" value="Trypsin_2"/>
    <property type="match status" value="1"/>
</dbReference>
<organism evidence="1 2">
    <name type="scientific">Actinoplanes ianthinogenes</name>
    <dbReference type="NCBI Taxonomy" id="122358"/>
    <lineage>
        <taxon>Bacteria</taxon>
        <taxon>Bacillati</taxon>
        <taxon>Actinomycetota</taxon>
        <taxon>Actinomycetes</taxon>
        <taxon>Micromonosporales</taxon>
        <taxon>Micromonosporaceae</taxon>
        <taxon>Actinoplanes</taxon>
    </lineage>
</organism>
<evidence type="ECO:0000313" key="2">
    <source>
        <dbReference type="Proteomes" id="UP000676967"/>
    </source>
</evidence>